<protein>
    <submittedName>
        <fullName evidence="5">Truncated cell surface fibronectin-binding protein</fullName>
    </submittedName>
</protein>
<reference evidence="5 6" key="1">
    <citation type="submission" date="2018-06" db="EMBL/GenBank/DDBJ databases">
        <authorList>
            <consortium name="Pathogen Informatics"/>
            <person name="Doyle S."/>
        </authorList>
    </citation>
    <scope>NUCLEOTIDE SEQUENCE [LARGE SCALE GENOMIC DNA]</scope>
    <source>
        <strain evidence="5 6">NCTC10702</strain>
    </source>
</reference>
<evidence type="ECO:0000256" key="3">
    <source>
        <dbReference type="SAM" id="SignalP"/>
    </source>
</evidence>
<dbReference type="Pfam" id="PF04650">
    <property type="entry name" value="YSIRK_signal"/>
    <property type="match status" value="1"/>
</dbReference>
<feature type="chain" id="PRO_5016673181" evidence="3">
    <location>
        <begin position="40"/>
        <end position="60"/>
    </location>
</feature>
<sequence length="60" mass="6754">MNYRDKIQKFSIRKYTVGTFSTVIATLVFLGFNTSQAHAAETNQPASVVKQKQQSNNETD</sequence>
<evidence type="ECO:0000259" key="4">
    <source>
        <dbReference type="Pfam" id="PF04650"/>
    </source>
</evidence>
<dbReference type="Proteomes" id="UP000254116">
    <property type="component" value="Unassembled WGS sequence"/>
</dbReference>
<accession>A0A380EHT8</accession>
<dbReference type="AlphaFoldDB" id="A0A380EHT8"/>
<dbReference type="EMBL" id="UHBY01000003">
    <property type="protein sequence ID" value="SUL35444.1"/>
    <property type="molecule type" value="Genomic_DNA"/>
</dbReference>
<evidence type="ECO:0000256" key="2">
    <source>
        <dbReference type="SAM" id="MobiDB-lite"/>
    </source>
</evidence>
<evidence type="ECO:0000313" key="5">
    <source>
        <dbReference type="EMBL" id="SUL35444.1"/>
    </source>
</evidence>
<keyword evidence="1 3" id="KW-0732">Signal</keyword>
<name>A0A380EHT8_STAAU</name>
<dbReference type="InterPro" id="IPR005877">
    <property type="entry name" value="YSIRK_signal_dom"/>
</dbReference>
<gene>
    <name evidence="5" type="primary">ebh_19</name>
    <name evidence="5" type="ORF">NCTC10702_02283</name>
</gene>
<proteinExistence type="predicted"/>
<evidence type="ECO:0000313" key="6">
    <source>
        <dbReference type="Proteomes" id="UP000254116"/>
    </source>
</evidence>
<feature type="signal peptide" evidence="3">
    <location>
        <begin position="1"/>
        <end position="39"/>
    </location>
</feature>
<evidence type="ECO:0000256" key="1">
    <source>
        <dbReference type="ARBA" id="ARBA00022729"/>
    </source>
</evidence>
<dbReference type="NCBIfam" id="TIGR01168">
    <property type="entry name" value="YSIRK_signal"/>
    <property type="match status" value="1"/>
</dbReference>
<feature type="region of interest" description="Disordered" evidence="2">
    <location>
        <begin position="41"/>
        <end position="60"/>
    </location>
</feature>
<organism evidence="5 6">
    <name type="scientific">Staphylococcus aureus</name>
    <dbReference type="NCBI Taxonomy" id="1280"/>
    <lineage>
        <taxon>Bacteria</taxon>
        <taxon>Bacillati</taxon>
        <taxon>Bacillota</taxon>
        <taxon>Bacilli</taxon>
        <taxon>Bacillales</taxon>
        <taxon>Staphylococcaceae</taxon>
        <taxon>Staphylococcus</taxon>
    </lineage>
</organism>
<feature type="domain" description="YSIRK Gram-positive signal peptide" evidence="4">
    <location>
        <begin position="5"/>
        <end position="30"/>
    </location>
</feature>